<comment type="caution">
    <text evidence="1">The sequence shown here is derived from an EMBL/GenBank/DDBJ whole genome shotgun (WGS) entry which is preliminary data.</text>
</comment>
<dbReference type="EMBL" id="BMKS01000005">
    <property type="protein sequence ID" value="GGG31637.1"/>
    <property type="molecule type" value="Genomic_DNA"/>
</dbReference>
<name>A0A8J2ZAJ1_9PROT</name>
<proteinExistence type="predicted"/>
<protein>
    <submittedName>
        <fullName evidence="1">Uncharacterized protein</fullName>
    </submittedName>
</protein>
<evidence type="ECO:0000313" key="2">
    <source>
        <dbReference type="Proteomes" id="UP000597507"/>
    </source>
</evidence>
<dbReference type="Proteomes" id="UP000597507">
    <property type="component" value="Unassembled WGS sequence"/>
</dbReference>
<evidence type="ECO:0000313" key="1">
    <source>
        <dbReference type="EMBL" id="GGG31637.1"/>
    </source>
</evidence>
<keyword evidence="2" id="KW-1185">Reference proteome</keyword>
<reference evidence="1 2" key="1">
    <citation type="journal article" date="2014" name="Int. J. Syst. Evol. Microbiol.">
        <title>Complete genome sequence of Corynebacterium casei LMG S-19264T (=DSM 44701T), isolated from a smear-ripened cheese.</title>
        <authorList>
            <consortium name="US DOE Joint Genome Institute (JGI-PGF)"/>
            <person name="Walter F."/>
            <person name="Albersmeier A."/>
            <person name="Kalinowski J."/>
            <person name="Ruckert C."/>
        </authorList>
    </citation>
    <scope>NUCLEOTIDE SEQUENCE [LARGE SCALE GENOMIC DNA]</scope>
    <source>
        <strain evidence="1 2">CGMCC 1.16330</strain>
    </source>
</reference>
<organism evidence="1 2">
    <name type="scientific">Caldovatus sediminis</name>
    <dbReference type="NCBI Taxonomy" id="2041189"/>
    <lineage>
        <taxon>Bacteria</taxon>
        <taxon>Pseudomonadati</taxon>
        <taxon>Pseudomonadota</taxon>
        <taxon>Alphaproteobacteria</taxon>
        <taxon>Acetobacterales</taxon>
        <taxon>Roseomonadaceae</taxon>
        <taxon>Caldovatus</taxon>
    </lineage>
</organism>
<dbReference type="RefSeq" id="WP_268237471.1">
    <property type="nucleotide sequence ID" value="NZ_BMKS01000005.1"/>
</dbReference>
<dbReference type="AlphaFoldDB" id="A0A8J2ZAJ1"/>
<gene>
    <name evidence="1" type="ORF">GCM10010964_19490</name>
</gene>
<sequence>MPPTIGPTGAIPGATVRGADLARPLDDATFALVPRALGPAPAAA</sequence>
<accession>A0A8J2ZAJ1</accession>